<keyword evidence="4" id="KW-0472">Membrane</keyword>
<dbReference type="AlphaFoldDB" id="A0A098YU95"/>
<dbReference type="Pfam" id="PF07980">
    <property type="entry name" value="SusD_RagB"/>
    <property type="match status" value="1"/>
</dbReference>
<sequence>MKVVKIFYILSVLIFVCGCDLDRFPLDSLAPENYYNNREELSIATNKFYSLFPTAEHLYGETSDIIIPTVLIDEVQGIRTVPTSGGGWSWTSLSDINTYLMYSKRCADEMARNEYNALAHFFRAFFYFEKIKRFGEVPWFDAPLSSTDAKLYELRTGRDELMDHIRSDMDDAISFLPKEPNLYKVTKWSALALKSRIFLYEGTYRKYHHIAGSDKFLQLAVDAAQEFVQNAPYSIYAKGEKAYLSLFTSNKAIKDEVILARNYNIDINTIHNINQYFLSAGSKPGMNKKIVDSYLMNDGSRFTDKVDYKLMSFYDEMQGRDPRLSQTIVTPGYTRLNSEKLLSPNFNSTTTGYQIIKGVTSENADGWHKSHNDFPLFRAAEVYLNLAEAKAELGTLTQADLDRTISKLRARVGMPPLTMATANANPDPYLMSAETGYPQVDGPNKGVILEIRRERTIELFGEGFRYDDLMRWKEGKAFEKQFRGMYVPALDPEKKFVVLDLNGNGKSDALDVCVYDGEQVPTENMYPELSGISTFLKLGDNIELEHGAKGGNIIVHDIRKKPRKWNEGRDYLYPIPQDQVTLYGGKLTQNPNW</sequence>
<dbReference type="InterPro" id="IPR012944">
    <property type="entry name" value="SusD_RagB_dom"/>
</dbReference>
<keyword evidence="3" id="KW-0732">Signal</keyword>
<dbReference type="InterPro" id="IPR011990">
    <property type="entry name" value="TPR-like_helical_dom_sf"/>
</dbReference>
<evidence type="ECO:0000256" key="3">
    <source>
        <dbReference type="ARBA" id="ARBA00022729"/>
    </source>
</evidence>
<comment type="caution">
    <text evidence="8">The sequence shown here is derived from an EMBL/GenBank/DDBJ whole genome shotgun (WGS) entry which is preliminary data.</text>
</comment>
<feature type="domain" description="RagB/SusD" evidence="6">
    <location>
        <begin position="262"/>
        <end position="593"/>
    </location>
</feature>
<dbReference type="PROSITE" id="PS51257">
    <property type="entry name" value="PROKAR_LIPOPROTEIN"/>
    <property type="match status" value="1"/>
</dbReference>
<comment type="subcellular location">
    <subcellularLocation>
        <location evidence="1">Cell outer membrane</location>
    </subcellularLocation>
</comment>
<comment type="similarity">
    <text evidence="2">Belongs to the SusD family.</text>
</comment>
<organism evidence="8 9">
    <name type="scientific">Hoylesella timonensis S9-PR14</name>
    <dbReference type="NCBI Taxonomy" id="1401062"/>
    <lineage>
        <taxon>Bacteria</taxon>
        <taxon>Pseudomonadati</taxon>
        <taxon>Bacteroidota</taxon>
        <taxon>Bacteroidia</taxon>
        <taxon>Bacteroidales</taxon>
        <taxon>Prevotellaceae</taxon>
        <taxon>Hoylesella</taxon>
    </lineage>
</organism>
<dbReference type="Pfam" id="PF14322">
    <property type="entry name" value="SusD-like_3"/>
    <property type="match status" value="1"/>
</dbReference>
<name>A0A098YU95_9BACT</name>
<dbReference type="EMBL" id="JRPQ01000001">
    <property type="protein sequence ID" value="KGI23210.1"/>
    <property type="molecule type" value="Genomic_DNA"/>
</dbReference>
<dbReference type="OrthoDB" id="1031584at2"/>
<evidence type="ECO:0000256" key="4">
    <source>
        <dbReference type="ARBA" id="ARBA00023136"/>
    </source>
</evidence>
<evidence type="ECO:0008006" key="10">
    <source>
        <dbReference type="Google" id="ProtNLM"/>
    </source>
</evidence>
<evidence type="ECO:0000259" key="6">
    <source>
        <dbReference type="Pfam" id="PF07980"/>
    </source>
</evidence>
<evidence type="ECO:0000256" key="1">
    <source>
        <dbReference type="ARBA" id="ARBA00004442"/>
    </source>
</evidence>
<evidence type="ECO:0000313" key="8">
    <source>
        <dbReference type="EMBL" id="KGI23210.1"/>
    </source>
</evidence>
<dbReference type="InterPro" id="IPR033985">
    <property type="entry name" value="SusD-like_N"/>
</dbReference>
<accession>A0A098YU95</accession>
<evidence type="ECO:0000256" key="5">
    <source>
        <dbReference type="ARBA" id="ARBA00023237"/>
    </source>
</evidence>
<dbReference type="Gene3D" id="1.25.40.390">
    <property type="match status" value="1"/>
</dbReference>
<feature type="domain" description="SusD-like N-terminal" evidence="7">
    <location>
        <begin position="103"/>
        <end position="199"/>
    </location>
</feature>
<dbReference type="SUPFAM" id="SSF48452">
    <property type="entry name" value="TPR-like"/>
    <property type="match status" value="1"/>
</dbReference>
<evidence type="ECO:0000256" key="2">
    <source>
        <dbReference type="ARBA" id="ARBA00006275"/>
    </source>
</evidence>
<dbReference type="GO" id="GO:0009279">
    <property type="term" value="C:cell outer membrane"/>
    <property type="evidence" value="ECO:0007669"/>
    <property type="project" value="UniProtKB-SubCell"/>
</dbReference>
<proteinExistence type="inferred from homology"/>
<protein>
    <recommendedName>
        <fullName evidence="10">SusD family protein</fullName>
    </recommendedName>
</protein>
<keyword evidence="5" id="KW-0998">Cell outer membrane</keyword>
<evidence type="ECO:0000259" key="7">
    <source>
        <dbReference type="Pfam" id="PF14322"/>
    </source>
</evidence>
<reference evidence="8 9" key="1">
    <citation type="submission" date="2014-07" db="EMBL/GenBank/DDBJ databases">
        <authorList>
            <person name="McCorrison J."/>
            <person name="Sanka R."/>
            <person name="Torralba M."/>
            <person name="Gillis M."/>
            <person name="Haft D.H."/>
            <person name="Methe B."/>
            <person name="Sutton G."/>
            <person name="Nelson K.E."/>
        </authorList>
    </citation>
    <scope>NUCLEOTIDE SEQUENCE [LARGE SCALE GENOMIC DNA]</scope>
    <source>
        <strain evidence="8 9">S9-PR14</strain>
    </source>
</reference>
<dbReference type="Proteomes" id="UP000029723">
    <property type="component" value="Unassembled WGS sequence"/>
</dbReference>
<gene>
    <name evidence="8" type="ORF">HMPREF9304_00130</name>
</gene>
<evidence type="ECO:0000313" key="9">
    <source>
        <dbReference type="Proteomes" id="UP000029723"/>
    </source>
</evidence>
<dbReference type="RefSeq" id="WP_008124839.1">
    <property type="nucleotide sequence ID" value="NZ_JRPQ01000001.1"/>
</dbReference>